<organism evidence="3 4">
    <name type="scientific">Nostocoides jenkinsii Ben 74</name>
    <dbReference type="NCBI Taxonomy" id="1193518"/>
    <lineage>
        <taxon>Bacteria</taxon>
        <taxon>Bacillati</taxon>
        <taxon>Actinomycetota</taxon>
        <taxon>Actinomycetes</taxon>
        <taxon>Micrococcales</taxon>
        <taxon>Intrasporangiaceae</taxon>
        <taxon>Nostocoides</taxon>
    </lineage>
</organism>
<keyword evidence="4" id="KW-1185">Reference proteome</keyword>
<keyword evidence="2" id="KW-0732">Signal</keyword>
<evidence type="ECO:0000313" key="3">
    <source>
        <dbReference type="EMBL" id="CCI51466.1"/>
    </source>
</evidence>
<dbReference type="PANTHER" id="PTHR36842:SF1">
    <property type="entry name" value="PROTEIN TOLB"/>
    <property type="match status" value="1"/>
</dbReference>
<protein>
    <submittedName>
        <fullName evidence="3">Uncharacterized protein</fullName>
    </submittedName>
</protein>
<sequence>MFTFRSSSARPSKRRIGARALGVSTALAALTFATGGGAASAGHRTADSPRVVNPPILITITGNLYTINPDGTGLKRLTSIGAIGGAAYSPDGTKIVFHKGQANARDLYVMKSDGTGVTRLTNTSTQDEMFASWSPDGKRLAFERGYMTGDRGGIALMNATPGATQTLIHRNPVAGDGYSETYGRPDWSPKGDRLAIEKWSNYDHSSVNLYLMSLTGKLGRQLSGGMQAQWNPSATWISSTGVDYDAGDWSQKTNVSTGAAGRCQGVVATWGWPRRSRSKDSRGVR</sequence>
<evidence type="ECO:0000313" key="4">
    <source>
        <dbReference type="Proteomes" id="UP000035720"/>
    </source>
</evidence>
<dbReference type="Gene3D" id="2.120.10.30">
    <property type="entry name" value="TolB, C-terminal domain"/>
    <property type="match status" value="1"/>
</dbReference>
<evidence type="ECO:0000256" key="2">
    <source>
        <dbReference type="SAM" id="SignalP"/>
    </source>
</evidence>
<gene>
    <name evidence="3" type="ORF">BN13_1050002</name>
</gene>
<comment type="caution">
    <text evidence="3">The sequence shown here is derived from an EMBL/GenBank/DDBJ whole genome shotgun (WGS) entry which is preliminary data.</text>
</comment>
<dbReference type="PANTHER" id="PTHR36842">
    <property type="entry name" value="PROTEIN TOLB HOMOLOG"/>
    <property type="match status" value="1"/>
</dbReference>
<proteinExistence type="inferred from homology"/>
<name>A0A077M2Y2_9MICO</name>
<reference evidence="3 4" key="1">
    <citation type="journal article" date="2013" name="ISME J.">
        <title>A metabolic model for members of the genus Tetrasphaera involved in enhanced biological phosphorus removal.</title>
        <authorList>
            <person name="Kristiansen R."/>
            <person name="Nguyen H.T.T."/>
            <person name="Saunders A.M."/>
            <person name="Nielsen J.L."/>
            <person name="Wimmer R."/>
            <person name="Le V.Q."/>
            <person name="McIlroy S.J."/>
            <person name="Petrovski S."/>
            <person name="Seviour R.J."/>
            <person name="Calteau A."/>
            <person name="Nielsen K.L."/>
            <person name="Nielsen P.H."/>
        </authorList>
    </citation>
    <scope>NUCLEOTIDE SEQUENCE [LARGE SCALE GENOMIC DNA]</scope>
    <source>
        <strain evidence="3 4">Ben 74</strain>
    </source>
</reference>
<dbReference type="Proteomes" id="UP000035720">
    <property type="component" value="Unassembled WGS sequence"/>
</dbReference>
<comment type="similarity">
    <text evidence="1">Belongs to the TolB family.</text>
</comment>
<accession>A0A077M2Y2</accession>
<feature type="signal peptide" evidence="2">
    <location>
        <begin position="1"/>
        <end position="28"/>
    </location>
</feature>
<dbReference type="AlphaFoldDB" id="A0A077M2Y2"/>
<dbReference type="InterPro" id="IPR011042">
    <property type="entry name" value="6-blade_b-propeller_TolB-like"/>
</dbReference>
<evidence type="ECO:0000256" key="1">
    <source>
        <dbReference type="ARBA" id="ARBA00009820"/>
    </source>
</evidence>
<dbReference type="SUPFAM" id="SSF69304">
    <property type="entry name" value="Tricorn protease N-terminal domain"/>
    <property type="match status" value="1"/>
</dbReference>
<dbReference type="RefSeq" id="WP_162199968.1">
    <property type="nucleotide sequence ID" value="NZ_HF571038.1"/>
</dbReference>
<dbReference type="InterPro" id="IPR011659">
    <property type="entry name" value="WD40"/>
</dbReference>
<dbReference type="EMBL" id="CAJC01000008">
    <property type="protein sequence ID" value="CCI51466.1"/>
    <property type="molecule type" value="Genomic_DNA"/>
</dbReference>
<feature type="chain" id="PRO_5038499316" evidence="2">
    <location>
        <begin position="29"/>
        <end position="285"/>
    </location>
</feature>
<dbReference type="STRING" id="1193518.BN13_1050002"/>
<dbReference type="Pfam" id="PF07676">
    <property type="entry name" value="PD40"/>
    <property type="match status" value="2"/>
</dbReference>